<accession>A0A6J1Q9D2</accession>
<dbReference type="RefSeq" id="XP_024878273.1">
    <property type="nucleotide sequence ID" value="XM_025022505.1"/>
</dbReference>
<evidence type="ECO:0000313" key="4">
    <source>
        <dbReference type="RefSeq" id="XP_024878273.1"/>
    </source>
</evidence>
<keyword evidence="1" id="KW-0175">Coiled coil</keyword>
<name>A0A6J1Q9D2_9HYME</name>
<dbReference type="Proteomes" id="UP000504618">
    <property type="component" value="Unplaced"/>
</dbReference>
<dbReference type="GeneID" id="112458739"/>
<feature type="region of interest" description="Disordered" evidence="2">
    <location>
        <begin position="21"/>
        <end position="58"/>
    </location>
</feature>
<evidence type="ECO:0000256" key="2">
    <source>
        <dbReference type="SAM" id="MobiDB-lite"/>
    </source>
</evidence>
<feature type="compositionally biased region" description="Basic and acidic residues" evidence="2">
    <location>
        <begin position="21"/>
        <end position="34"/>
    </location>
</feature>
<dbReference type="GO" id="GO:0071014">
    <property type="term" value="C:post-mRNA release spliceosomal complex"/>
    <property type="evidence" value="ECO:0007669"/>
    <property type="project" value="TreeGrafter"/>
</dbReference>
<dbReference type="Pfam" id="PF08315">
    <property type="entry name" value="cwf18"/>
    <property type="match status" value="1"/>
</dbReference>
<dbReference type="InterPro" id="IPR013169">
    <property type="entry name" value="mRNA_splic_Cwf18-like"/>
</dbReference>
<proteinExistence type="predicted"/>
<dbReference type="OrthoDB" id="10261348at2759"/>
<dbReference type="PANTHER" id="PTHR31551">
    <property type="entry name" value="PRE-MRNA-SPLICING FACTOR CWF18"/>
    <property type="match status" value="1"/>
</dbReference>
<dbReference type="AlphaFoldDB" id="A0A6J1Q9D2"/>
<feature type="coiled-coil region" evidence="1">
    <location>
        <begin position="104"/>
        <end position="143"/>
    </location>
</feature>
<dbReference type="GO" id="GO:0005684">
    <property type="term" value="C:U2-type spliceosomal complex"/>
    <property type="evidence" value="ECO:0007669"/>
    <property type="project" value="TreeGrafter"/>
</dbReference>
<sequence length="164" mass="19022">MTEEKIGSLEEEALKRKERLQALKRKNEEGKENENDTVENLPKPKFRSYKPQDESLKNNVIEDAKPGDVEAVVQEQLDAANSKVVIEELDISNLAPRKPDWDLKRDIAKKLEILERRTQKAIAEEVRARLKQGQQDLAAYSKRLREECGDRRRDTVWKSLADLK</sequence>
<dbReference type="PANTHER" id="PTHR31551:SF1">
    <property type="entry name" value="COILED-COIL DOMAIN-CONTAINING PROTEIN 12"/>
    <property type="match status" value="1"/>
</dbReference>
<gene>
    <name evidence="4" type="primary">LOC112458739</name>
</gene>
<protein>
    <submittedName>
        <fullName evidence="4">Coiled-coil domain-containing protein 12</fullName>
    </submittedName>
</protein>
<evidence type="ECO:0000313" key="3">
    <source>
        <dbReference type="Proteomes" id="UP000504618"/>
    </source>
</evidence>
<reference evidence="4" key="1">
    <citation type="submission" date="2025-08" db="UniProtKB">
        <authorList>
            <consortium name="RefSeq"/>
        </authorList>
    </citation>
    <scope>IDENTIFICATION</scope>
    <source>
        <tissue evidence="4">Whole body</tissue>
    </source>
</reference>
<keyword evidence="3" id="KW-1185">Reference proteome</keyword>
<evidence type="ECO:0000256" key="1">
    <source>
        <dbReference type="SAM" id="Coils"/>
    </source>
</evidence>
<organism evidence="3 4">
    <name type="scientific">Temnothorax curvispinosus</name>
    <dbReference type="NCBI Taxonomy" id="300111"/>
    <lineage>
        <taxon>Eukaryota</taxon>
        <taxon>Metazoa</taxon>
        <taxon>Ecdysozoa</taxon>
        <taxon>Arthropoda</taxon>
        <taxon>Hexapoda</taxon>
        <taxon>Insecta</taxon>
        <taxon>Pterygota</taxon>
        <taxon>Neoptera</taxon>
        <taxon>Endopterygota</taxon>
        <taxon>Hymenoptera</taxon>
        <taxon>Apocrita</taxon>
        <taxon>Aculeata</taxon>
        <taxon>Formicoidea</taxon>
        <taxon>Formicidae</taxon>
        <taxon>Myrmicinae</taxon>
        <taxon>Temnothorax</taxon>
    </lineage>
</organism>